<name>D6Y052_BACIE</name>
<keyword evidence="3" id="KW-1185">Reference proteome</keyword>
<dbReference type="KEGG" id="bse:Bsel_0921"/>
<evidence type="ECO:0000313" key="2">
    <source>
        <dbReference type="EMBL" id="ADH98443.1"/>
    </source>
</evidence>
<feature type="domain" description="Transposase (putative) YhgA-like" evidence="1">
    <location>
        <begin position="59"/>
        <end position="152"/>
    </location>
</feature>
<gene>
    <name evidence="2" type="ordered locus">Bsel_0921</name>
</gene>
<dbReference type="EMBL" id="CP001791">
    <property type="protein sequence ID" value="ADH98443.1"/>
    <property type="molecule type" value="Genomic_DNA"/>
</dbReference>
<organism evidence="2 3">
    <name type="scientific">Bacillus selenitireducens (strain ATCC 700615 / DSM 15326 / MLS10)</name>
    <dbReference type="NCBI Taxonomy" id="439292"/>
    <lineage>
        <taxon>Bacteria</taxon>
        <taxon>Bacillati</taxon>
        <taxon>Bacillota</taxon>
        <taxon>Bacilli</taxon>
        <taxon>Bacillales</taxon>
        <taxon>Bacillaceae</taxon>
        <taxon>Salisediminibacterium</taxon>
    </lineage>
</organism>
<sequence length="276" mass="31936">MADYARHDIMFKEAFGDPVLASALLEEVLPDSLLTRIVPDSLTPKKDTFITEDRGNPRTLIIPILIAQDRRRWSRSTTLMADFFSHYSQSLRDDCEPFTPNFRYLLYDIQEQDAADMIRHTLLKITIELMALVFEEDEAKLEARMTELLTMSEIGEISDSYAEQVLRLLEYIMRGNRHFDEAMFESIRQNVTTEDHEGSEMIMNFAEQLEQRGIKKGLEQGMEKGMEKGQHQRDLAFFLKLTRRGESKEAIVDLLDLDDASFEALQAEVNENGDIR</sequence>
<dbReference type="Proteomes" id="UP000000271">
    <property type="component" value="Chromosome"/>
</dbReference>
<dbReference type="AlphaFoldDB" id="D6Y052"/>
<protein>
    <recommendedName>
        <fullName evidence="1">Transposase (putative) YhgA-like domain-containing protein</fullName>
    </recommendedName>
</protein>
<accession>D6Y052</accession>
<dbReference type="Pfam" id="PF04754">
    <property type="entry name" value="Transposase_31"/>
    <property type="match status" value="1"/>
</dbReference>
<reference evidence="2" key="1">
    <citation type="submission" date="2009-10" db="EMBL/GenBank/DDBJ databases">
        <title>Complete sequence of Bacillus selenitireducens MLS10.</title>
        <authorList>
            <consortium name="US DOE Joint Genome Institute"/>
            <person name="Lucas S."/>
            <person name="Copeland A."/>
            <person name="Lapidus A."/>
            <person name="Glavina del Rio T."/>
            <person name="Dalin E."/>
            <person name="Tice H."/>
            <person name="Bruce D."/>
            <person name="Goodwin L."/>
            <person name="Pitluck S."/>
            <person name="Sims D."/>
            <person name="Brettin T."/>
            <person name="Detter J.C."/>
            <person name="Han C."/>
            <person name="Larimer F."/>
            <person name="Land M."/>
            <person name="Hauser L."/>
            <person name="Kyrpides N."/>
            <person name="Ovchinnikova G."/>
            <person name="Stolz J."/>
        </authorList>
    </citation>
    <scope>NUCLEOTIDE SEQUENCE [LARGE SCALE GENOMIC DNA]</scope>
    <source>
        <strain evidence="2">MLS10</strain>
    </source>
</reference>
<dbReference type="RefSeq" id="WP_013171868.1">
    <property type="nucleotide sequence ID" value="NC_014219.1"/>
</dbReference>
<evidence type="ECO:0000259" key="1">
    <source>
        <dbReference type="Pfam" id="PF04754"/>
    </source>
</evidence>
<dbReference type="InterPro" id="IPR006842">
    <property type="entry name" value="Transposase_31"/>
</dbReference>
<proteinExistence type="predicted"/>
<dbReference type="OrthoDB" id="1980949at2"/>
<evidence type="ECO:0000313" key="3">
    <source>
        <dbReference type="Proteomes" id="UP000000271"/>
    </source>
</evidence>
<dbReference type="eggNOG" id="COG5464">
    <property type="taxonomic scope" value="Bacteria"/>
</dbReference>
<dbReference type="HOGENOM" id="CLU_1007066_0_0_9"/>